<comment type="caution">
    <text evidence="1">The sequence shown here is derived from an EMBL/GenBank/DDBJ whole genome shotgun (WGS) entry which is preliminary data.</text>
</comment>
<evidence type="ECO:0000313" key="2">
    <source>
        <dbReference type="Proteomes" id="UP000037755"/>
    </source>
</evidence>
<dbReference type="PATRIC" id="fig|1202724.3.peg.2495"/>
<evidence type="ECO:0000313" key="1">
    <source>
        <dbReference type="EMBL" id="KOS06683.1"/>
    </source>
</evidence>
<organism evidence="1 2">
    <name type="scientific">Flavobacterium akiainvivens</name>
    <dbReference type="NCBI Taxonomy" id="1202724"/>
    <lineage>
        <taxon>Bacteria</taxon>
        <taxon>Pseudomonadati</taxon>
        <taxon>Bacteroidota</taxon>
        <taxon>Flavobacteriia</taxon>
        <taxon>Flavobacteriales</taxon>
        <taxon>Flavobacteriaceae</taxon>
        <taxon>Flavobacterium</taxon>
    </lineage>
</organism>
<name>A0A0M8M9Z7_9FLAO</name>
<reference evidence="1 2" key="1">
    <citation type="submission" date="2015-08" db="EMBL/GenBank/DDBJ databases">
        <title>Whole genome sequence of Flavobacterium akiainvivens IK-1T, from decaying Wikstroemia oahuensis, an endemic Hawaiian shrub.</title>
        <authorList>
            <person name="Wan X."/>
            <person name="Hou S."/>
            <person name="Saito J."/>
            <person name="Donachie S."/>
        </authorList>
    </citation>
    <scope>NUCLEOTIDE SEQUENCE [LARGE SCALE GENOMIC DNA]</scope>
    <source>
        <strain evidence="1 2">IK-1</strain>
    </source>
</reference>
<proteinExistence type="predicted"/>
<accession>A0A0M8M9Z7</accession>
<dbReference type="AlphaFoldDB" id="A0A0M8M9Z7"/>
<dbReference type="STRING" id="1202724.AM493_12040"/>
<dbReference type="EMBL" id="LIYD01000005">
    <property type="protein sequence ID" value="KOS06683.1"/>
    <property type="molecule type" value="Genomic_DNA"/>
</dbReference>
<protein>
    <submittedName>
        <fullName evidence="1">Uncharacterized protein</fullName>
    </submittedName>
</protein>
<dbReference type="Proteomes" id="UP000037755">
    <property type="component" value="Unassembled WGS sequence"/>
</dbReference>
<gene>
    <name evidence="1" type="ORF">AM493_12040</name>
</gene>
<keyword evidence="2" id="KW-1185">Reference proteome</keyword>
<sequence>MGFSLPKKESMCVNEMIRLASQIQALGLPEEQEEVLMVQAADLVRFKESYPGNLELVDPFSKVSIVSSEAITAGVCFYGSEDKGALKLMLGETRRLKRLKRVKELWFVYVSGAGTGRESLNGIIDKHRIKQLCSRVFVLNYNAASVQLL</sequence>